<dbReference type="Proteomes" id="UP000000709">
    <property type="component" value="Unassembled WGS sequence"/>
</dbReference>
<dbReference type="GO" id="GO:0046403">
    <property type="term" value="F:polynucleotide 3'-phosphatase activity"/>
    <property type="evidence" value="ECO:0007669"/>
    <property type="project" value="EnsemblFungi"/>
</dbReference>
<name>G3AMA7_SPAPN</name>
<dbReference type="OMA" id="KPEIGMW"/>
<dbReference type="PANTHER" id="PTHR12083">
    <property type="entry name" value="BIFUNCTIONAL POLYNUCLEOTIDE PHOSPHATASE/KINASE"/>
    <property type="match status" value="1"/>
</dbReference>
<dbReference type="PANTHER" id="PTHR12083:SF9">
    <property type="entry name" value="BIFUNCTIONAL POLYNUCLEOTIDE PHOSPHATASE_KINASE"/>
    <property type="match status" value="1"/>
</dbReference>
<dbReference type="RefSeq" id="XP_007374920.1">
    <property type="nucleotide sequence ID" value="XM_007374858.1"/>
</dbReference>
<dbReference type="EMBL" id="GL996501">
    <property type="protein sequence ID" value="EGW33405.1"/>
    <property type="molecule type" value="Genomic_DNA"/>
</dbReference>
<dbReference type="InterPro" id="IPR023214">
    <property type="entry name" value="HAD_sf"/>
</dbReference>
<dbReference type="GO" id="GO:0003690">
    <property type="term" value="F:double-stranded DNA binding"/>
    <property type="evidence" value="ECO:0007669"/>
    <property type="project" value="EnsemblFungi"/>
</dbReference>
<dbReference type="InterPro" id="IPR013954">
    <property type="entry name" value="PNK3P"/>
</dbReference>
<evidence type="ECO:0000313" key="1">
    <source>
        <dbReference type="EMBL" id="EGW33405.1"/>
    </source>
</evidence>
<dbReference type="GO" id="GO:0046404">
    <property type="term" value="F:ATP-dependent polydeoxyribonucleotide 5'-hydroxyl-kinase activity"/>
    <property type="evidence" value="ECO:0007669"/>
    <property type="project" value="TreeGrafter"/>
</dbReference>
<dbReference type="eggNOG" id="KOG2134">
    <property type="taxonomic scope" value="Eukaryota"/>
</dbReference>
<proteinExistence type="predicted"/>
<dbReference type="Gene3D" id="3.40.50.1000">
    <property type="entry name" value="HAD superfamily/HAD-like"/>
    <property type="match status" value="1"/>
</dbReference>
<sequence>MPVDITALLTKPKSIAKVSKPKLPSSSASTSRLPQTETKLNQSITLFATRWKTIGTHLIKNVPSSIDFASKQVKVAAFDLDGTLIETKSGYKFSRGPTDWKWWQDKNIMAKLQELISEGYLLVVFTNQGGVIPEKTSKSYTNFTSKLNYINAVVESKTGKHLLVFASPKRPTKGYGRSTEEQHNHTRKPEIGMWEALVEYLNSFGFEVDVENSFFVGDAAGRKKDFSDSDKKFADGAGLQFKTPEDIFT</sequence>
<dbReference type="NCBIfam" id="TIGR01662">
    <property type="entry name" value="HAD-SF-IIIA"/>
    <property type="match status" value="1"/>
</dbReference>
<dbReference type="KEGG" id="spaa:SPAPADRAFT_71256"/>
<keyword evidence="2" id="KW-1185">Reference proteome</keyword>
<protein>
    <recommendedName>
        <fullName evidence="3">DNA 3'-phosphatase</fullName>
    </recommendedName>
</protein>
<dbReference type="InterPro" id="IPR036412">
    <property type="entry name" value="HAD-like_sf"/>
</dbReference>
<dbReference type="InterPro" id="IPR006551">
    <property type="entry name" value="Polynucleotide_phosphatase"/>
</dbReference>
<evidence type="ECO:0000313" key="2">
    <source>
        <dbReference type="Proteomes" id="UP000000709"/>
    </source>
</evidence>
<dbReference type="Pfam" id="PF08645">
    <property type="entry name" value="PNK3P"/>
    <property type="match status" value="1"/>
</dbReference>
<gene>
    <name evidence="1" type="ORF">SPAPADRAFT_71256</name>
</gene>
<reference evidence="1 2" key="1">
    <citation type="journal article" date="2011" name="Proc. Natl. Acad. Sci. U.S.A.">
        <title>Comparative genomics of xylose-fermenting fungi for enhanced biofuel production.</title>
        <authorList>
            <person name="Wohlbach D.J."/>
            <person name="Kuo A."/>
            <person name="Sato T.K."/>
            <person name="Potts K.M."/>
            <person name="Salamov A.A."/>
            <person name="LaButti K.M."/>
            <person name="Sun H."/>
            <person name="Clum A."/>
            <person name="Pangilinan J.L."/>
            <person name="Lindquist E.A."/>
            <person name="Lucas S."/>
            <person name="Lapidus A."/>
            <person name="Jin M."/>
            <person name="Gunawan C."/>
            <person name="Balan V."/>
            <person name="Dale B.E."/>
            <person name="Jeffries T.W."/>
            <person name="Zinkel R."/>
            <person name="Barry K.W."/>
            <person name="Grigoriev I.V."/>
            <person name="Gasch A.P."/>
        </authorList>
    </citation>
    <scope>NUCLEOTIDE SEQUENCE [LARGE SCALE GENOMIC DNA]</scope>
    <source>
        <strain evidence="2">NRRL Y-27907 / 11-Y1</strain>
    </source>
</reference>
<dbReference type="SUPFAM" id="SSF56784">
    <property type="entry name" value="HAD-like"/>
    <property type="match status" value="1"/>
</dbReference>
<dbReference type="AlphaFoldDB" id="G3AMA7"/>
<dbReference type="HOGENOM" id="CLU_014938_0_0_1"/>
<dbReference type="FunCoup" id="G3AMA7">
    <property type="interactions" value="5"/>
</dbReference>
<dbReference type="NCBIfam" id="TIGR01664">
    <property type="entry name" value="DNA-3'-Pase"/>
    <property type="match status" value="1"/>
</dbReference>
<dbReference type="GO" id="GO:0006302">
    <property type="term" value="P:double-strand break repair"/>
    <property type="evidence" value="ECO:0007669"/>
    <property type="project" value="EnsemblFungi"/>
</dbReference>
<dbReference type="GeneID" id="18875371"/>
<dbReference type="InterPro" id="IPR006549">
    <property type="entry name" value="HAD-SF_hydro_IIIA"/>
</dbReference>
<evidence type="ECO:0008006" key="3">
    <source>
        <dbReference type="Google" id="ProtNLM"/>
    </source>
</evidence>
<dbReference type="STRING" id="619300.G3AMA7"/>
<organism evidence="2">
    <name type="scientific">Spathaspora passalidarum (strain NRRL Y-27907 / 11-Y1)</name>
    <dbReference type="NCBI Taxonomy" id="619300"/>
    <lineage>
        <taxon>Eukaryota</taxon>
        <taxon>Fungi</taxon>
        <taxon>Dikarya</taxon>
        <taxon>Ascomycota</taxon>
        <taxon>Saccharomycotina</taxon>
        <taxon>Pichiomycetes</taxon>
        <taxon>Debaryomycetaceae</taxon>
        <taxon>Spathaspora</taxon>
    </lineage>
</organism>
<accession>G3AMA7</accession>
<dbReference type="InParanoid" id="G3AMA7"/>